<proteinExistence type="predicted"/>
<feature type="chain" id="PRO_5035939794" description="Lipocalin/cytosolic fatty-acid binding domain-containing protein" evidence="1">
    <location>
        <begin position="16"/>
        <end position="187"/>
    </location>
</feature>
<dbReference type="InterPro" id="IPR047202">
    <property type="entry name" value="Lipocalin_Blc-like_dom"/>
</dbReference>
<dbReference type="OMA" id="FERNAVC"/>
<dbReference type="InterPro" id="IPR000566">
    <property type="entry name" value="Lipocln_cytosolic_FA-bd_dom"/>
</dbReference>
<dbReference type="Proteomes" id="UP000688137">
    <property type="component" value="Unassembled WGS sequence"/>
</dbReference>
<evidence type="ECO:0000313" key="4">
    <source>
        <dbReference type="Proteomes" id="UP000688137"/>
    </source>
</evidence>
<feature type="domain" description="Lipocalin/cytosolic fatty-acid binding" evidence="2">
    <location>
        <begin position="23"/>
        <end position="145"/>
    </location>
</feature>
<sequence>MNKLILVVLLGLASAQLQSVQTLNVTQYLGNWYEVASSPWVHLTFEKDAYCTRATYGLQSDGNLSVLNMERYGSPSGEVKEITGYAYIPNPEQPGQLKVHLEGAPFEYADYWIVQLGPVKNEQYQWAIVSEPSKFFMWVLARDPVEYNLLYATQVQNTVTNTLQFDGRFNQYVARPWTGCVPYGNTQ</sequence>
<reference evidence="3" key="1">
    <citation type="submission" date="2021-01" db="EMBL/GenBank/DDBJ databases">
        <authorList>
            <consortium name="Genoscope - CEA"/>
            <person name="William W."/>
        </authorList>
    </citation>
    <scope>NUCLEOTIDE SEQUENCE</scope>
</reference>
<dbReference type="FunFam" id="2.40.128.20:FF:000027">
    <property type="entry name" value="Predicted protein"/>
    <property type="match status" value="1"/>
</dbReference>
<name>A0A8S1MG29_PARPR</name>
<evidence type="ECO:0000313" key="3">
    <source>
        <dbReference type="EMBL" id="CAD8079078.1"/>
    </source>
</evidence>
<gene>
    <name evidence="3" type="ORF">PPRIM_AZ9-3.1.T0610111</name>
</gene>
<evidence type="ECO:0000256" key="1">
    <source>
        <dbReference type="SAM" id="SignalP"/>
    </source>
</evidence>
<accession>A0A8S1MG29</accession>
<keyword evidence="4" id="KW-1185">Reference proteome</keyword>
<comment type="caution">
    <text evidence="3">The sequence shown here is derived from an EMBL/GenBank/DDBJ whole genome shotgun (WGS) entry which is preliminary data.</text>
</comment>
<evidence type="ECO:0000259" key="2">
    <source>
        <dbReference type="Pfam" id="PF08212"/>
    </source>
</evidence>
<dbReference type="CDD" id="cd19438">
    <property type="entry name" value="lipocalin_Blc-like"/>
    <property type="match status" value="1"/>
</dbReference>
<protein>
    <recommendedName>
        <fullName evidence="2">Lipocalin/cytosolic fatty-acid binding domain-containing protein</fullName>
    </recommendedName>
</protein>
<keyword evidence="1" id="KW-0732">Signal</keyword>
<organism evidence="3 4">
    <name type="scientific">Paramecium primaurelia</name>
    <dbReference type="NCBI Taxonomy" id="5886"/>
    <lineage>
        <taxon>Eukaryota</taxon>
        <taxon>Sar</taxon>
        <taxon>Alveolata</taxon>
        <taxon>Ciliophora</taxon>
        <taxon>Intramacronucleata</taxon>
        <taxon>Oligohymenophorea</taxon>
        <taxon>Peniculida</taxon>
        <taxon>Parameciidae</taxon>
        <taxon>Paramecium</taxon>
    </lineage>
</organism>
<feature type="signal peptide" evidence="1">
    <location>
        <begin position="1"/>
        <end position="15"/>
    </location>
</feature>
<dbReference type="Pfam" id="PF08212">
    <property type="entry name" value="Lipocalin_2"/>
    <property type="match status" value="1"/>
</dbReference>
<dbReference type="EMBL" id="CAJJDM010000062">
    <property type="protein sequence ID" value="CAD8079078.1"/>
    <property type="molecule type" value="Genomic_DNA"/>
</dbReference>
<dbReference type="AlphaFoldDB" id="A0A8S1MG29"/>
<dbReference type="PANTHER" id="PTHR10612:SF34">
    <property type="entry name" value="APOLIPOPROTEIN D"/>
    <property type="match status" value="1"/>
</dbReference>
<dbReference type="PANTHER" id="PTHR10612">
    <property type="entry name" value="APOLIPOPROTEIN D"/>
    <property type="match status" value="1"/>
</dbReference>